<evidence type="ECO:0000313" key="2">
    <source>
        <dbReference type="EMBL" id="KAI5338857.1"/>
    </source>
</evidence>
<evidence type="ECO:0000256" key="1">
    <source>
        <dbReference type="SAM" id="MobiDB-lite"/>
    </source>
</evidence>
<protein>
    <submittedName>
        <fullName evidence="2">Uncharacterized protein</fullName>
    </submittedName>
</protein>
<name>A0AAD4Z9T7_PRUDU</name>
<evidence type="ECO:0000313" key="3">
    <source>
        <dbReference type="Proteomes" id="UP001054821"/>
    </source>
</evidence>
<accession>A0AAD4Z9T7</accession>
<dbReference type="Proteomes" id="UP001054821">
    <property type="component" value="Chromosome 3"/>
</dbReference>
<dbReference type="AlphaFoldDB" id="A0AAD4Z9T7"/>
<dbReference type="EMBL" id="JAJFAZ020000003">
    <property type="protein sequence ID" value="KAI5338857.1"/>
    <property type="molecule type" value="Genomic_DNA"/>
</dbReference>
<feature type="region of interest" description="Disordered" evidence="1">
    <location>
        <begin position="1"/>
        <end position="26"/>
    </location>
</feature>
<sequence length="98" mass="10937">MGDDPKQYTESFHMSEHPTPHMENVSHAGTSNAACGTDNLFFPYARTSNAMCGKSNNWGRDDDTTTGNLRFKPVEIVAEIRGFQRKKLAGLDRDVEES</sequence>
<gene>
    <name evidence="2" type="ORF">L3X38_018129</name>
</gene>
<keyword evidence="3" id="KW-1185">Reference proteome</keyword>
<reference evidence="2 3" key="1">
    <citation type="journal article" date="2022" name="G3 (Bethesda)">
        <title>Whole-genome sequence and methylome profiling of the almond [Prunus dulcis (Mill.) D.A. Webb] cultivar 'Nonpareil'.</title>
        <authorList>
            <person name="D'Amico-Willman K.M."/>
            <person name="Ouma W.Z."/>
            <person name="Meulia T."/>
            <person name="Sideli G.M."/>
            <person name="Gradziel T.M."/>
            <person name="Fresnedo-Ramirez J."/>
        </authorList>
    </citation>
    <scope>NUCLEOTIDE SEQUENCE [LARGE SCALE GENOMIC DNA]</scope>
    <source>
        <strain evidence="2">Clone GOH B32 T37-40</strain>
    </source>
</reference>
<feature type="compositionally biased region" description="Basic and acidic residues" evidence="1">
    <location>
        <begin position="1"/>
        <end position="20"/>
    </location>
</feature>
<comment type="caution">
    <text evidence="2">The sequence shown here is derived from an EMBL/GenBank/DDBJ whole genome shotgun (WGS) entry which is preliminary data.</text>
</comment>
<organism evidence="2 3">
    <name type="scientific">Prunus dulcis</name>
    <name type="common">Almond</name>
    <name type="synonym">Amygdalus dulcis</name>
    <dbReference type="NCBI Taxonomy" id="3755"/>
    <lineage>
        <taxon>Eukaryota</taxon>
        <taxon>Viridiplantae</taxon>
        <taxon>Streptophyta</taxon>
        <taxon>Embryophyta</taxon>
        <taxon>Tracheophyta</taxon>
        <taxon>Spermatophyta</taxon>
        <taxon>Magnoliopsida</taxon>
        <taxon>eudicotyledons</taxon>
        <taxon>Gunneridae</taxon>
        <taxon>Pentapetalae</taxon>
        <taxon>rosids</taxon>
        <taxon>fabids</taxon>
        <taxon>Rosales</taxon>
        <taxon>Rosaceae</taxon>
        <taxon>Amygdaloideae</taxon>
        <taxon>Amygdaleae</taxon>
        <taxon>Prunus</taxon>
    </lineage>
</organism>
<proteinExistence type="predicted"/>